<dbReference type="FunFam" id="1.10.10.60:FF:000007">
    <property type="entry name" value="Two-component response regulator"/>
    <property type="match status" value="1"/>
</dbReference>
<evidence type="ECO:0000259" key="5">
    <source>
        <dbReference type="PROSITE" id="PS51294"/>
    </source>
</evidence>
<keyword evidence="4" id="KW-0539">Nucleus</keyword>
<feature type="domain" description="HTH myb-type" evidence="5">
    <location>
        <begin position="45"/>
        <end position="105"/>
    </location>
</feature>
<dbReference type="EMBL" id="QGKY02001925">
    <property type="protein sequence ID" value="KAF2547143.1"/>
    <property type="molecule type" value="Genomic_DNA"/>
</dbReference>
<dbReference type="NCBIfam" id="TIGR01557">
    <property type="entry name" value="myb_SHAQKYF"/>
    <property type="match status" value="1"/>
</dbReference>
<dbReference type="Gene3D" id="1.10.10.60">
    <property type="entry name" value="Homeodomain-like"/>
    <property type="match status" value="1"/>
</dbReference>
<comment type="caution">
    <text evidence="6">The sequence shown here is derived from an EMBL/GenBank/DDBJ whole genome shotgun (WGS) entry which is preliminary data.</text>
</comment>
<sequence length="305" mass="34393">FMYYQNQHQGKSILSSSRMHLPSERHPFLRGGNNSPGDSGLILSTDAKPRLKWTPDLHERFIEAVNQLGGADKATPKTIMKVMGIPGLTLYHLKSHLQVQRHLQLRIEAQGKYLQSVLEKAQETLGRQNLSPAGIEAAKVQLSELVSKVSAEYPNTSFLDSKEFQNLCPQQMQTAYPQDSCLTSSEGAQKNPKMLGLRTYLGDSTSEQKEVIEEPLFQRMELTWTEGLRGNPYLSTMVSDAEQRISLGVGMHGHRGHQQGNNAYNKEERFNDKSEDHKLETQSTKTELDLNTHVENYCTTRPEVP</sequence>
<dbReference type="PANTHER" id="PTHR31499:SF2">
    <property type="entry name" value="MYB-RELATED PROTEIN 2"/>
    <property type="match status" value="1"/>
</dbReference>
<evidence type="ECO:0000256" key="3">
    <source>
        <dbReference type="ARBA" id="ARBA00023163"/>
    </source>
</evidence>
<dbReference type="InterPro" id="IPR006447">
    <property type="entry name" value="Myb_dom_plants"/>
</dbReference>
<evidence type="ECO:0000256" key="1">
    <source>
        <dbReference type="ARBA" id="ARBA00004123"/>
    </source>
</evidence>
<dbReference type="InterPro" id="IPR046955">
    <property type="entry name" value="PHR1-like"/>
</dbReference>
<dbReference type="GO" id="GO:0005634">
    <property type="term" value="C:nucleus"/>
    <property type="evidence" value="ECO:0007669"/>
    <property type="project" value="UniProtKB-SubCell"/>
</dbReference>
<dbReference type="PANTHER" id="PTHR31499">
    <property type="entry name" value="MYB FAMILY TRANSCRIPTION FACTOR PHL11"/>
    <property type="match status" value="1"/>
</dbReference>
<name>A0A8S9GMP2_BRACR</name>
<dbReference type="SUPFAM" id="SSF46689">
    <property type="entry name" value="Homeodomain-like"/>
    <property type="match status" value="1"/>
</dbReference>
<accession>A0A8S9GMP2</accession>
<evidence type="ECO:0000313" key="6">
    <source>
        <dbReference type="EMBL" id="KAF2547143.1"/>
    </source>
</evidence>
<keyword evidence="2" id="KW-0805">Transcription regulation</keyword>
<comment type="subcellular location">
    <subcellularLocation>
        <location evidence="1">Nucleus</location>
    </subcellularLocation>
</comment>
<dbReference type="Pfam" id="PF14379">
    <property type="entry name" value="Myb_CC_LHEQLE"/>
    <property type="match status" value="1"/>
</dbReference>
<dbReference type="GO" id="GO:0003677">
    <property type="term" value="F:DNA binding"/>
    <property type="evidence" value="ECO:0007669"/>
    <property type="project" value="InterPro"/>
</dbReference>
<dbReference type="AlphaFoldDB" id="A0A8S9GMP2"/>
<evidence type="ECO:0000256" key="2">
    <source>
        <dbReference type="ARBA" id="ARBA00023015"/>
    </source>
</evidence>
<gene>
    <name evidence="6" type="ORF">F2Q70_00024046</name>
</gene>
<protein>
    <recommendedName>
        <fullName evidence="5">HTH myb-type domain-containing protein</fullName>
    </recommendedName>
</protein>
<evidence type="ECO:0000256" key="4">
    <source>
        <dbReference type="ARBA" id="ARBA00023242"/>
    </source>
</evidence>
<feature type="non-terminal residue" evidence="6">
    <location>
        <position position="1"/>
    </location>
</feature>
<dbReference type="InterPro" id="IPR025756">
    <property type="entry name" value="Myb_CC_LHEQLE"/>
</dbReference>
<reference evidence="6" key="1">
    <citation type="submission" date="2019-12" db="EMBL/GenBank/DDBJ databases">
        <title>Genome sequencing and annotation of Brassica cretica.</title>
        <authorList>
            <person name="Studholme D.J."/>
            <person name="Sarris P.F."/>
        </authorList>
    </citation>
    <scope>NUCLEOTIDE SEQUENCE</scope>
    <source>
        <strain evidence="6">PFS-102/07</strain>
        <tissue evidence="6">Leaf</tissue>
    </source>
</reference>
<dbReference type="PROSITE" id="PS51294">
    <property type="entry name" value="HTH_MYB"/>
    <property type="match status" value="1"/>
</dbReference>
<dbReference type="InterPro" id="IPR017930">
    <property type="entry name" value="Myb_dom"/>
</dbReference>
<proteinExistence type="predicted"/>
<dbReference type="InterPro" id="IPR009057">
    <property type="entry name" value="Homeodomain-like_sf"/>
</dbReference>
<dbReference type="GO" id="GO:0003700">
    <property type="term" value="F:DNA-binding transcription factor activity"/>
    <property type="evidence" value="ECO:0007669"/>
    <property type="project" value="InterPro"/>
</dbReference>
<keyword evidence="3" id="KW-0804">Transcription</keyword>
<organism evidence="6">
    <name type="scientific">Brassica cretica</name>
    <name type="common">Mustard</name>
    <dbReference type="NCBI Taxonomy" id="69181"/>
    <lineage>
        <taxon>Eukaryota</taxon>
        <taxon>Viridiplantae</taxon>
        <taxon>Streptophyta</taxon>
        <taxon>Embryophyta</taxon>
        <taxon>Tracheophyta</taxon>
        <taxon>Spermatophyta</taxon>
        <taxon>Magnoliopsida</taxon>
        <taxon>eudicotyledons</taxon>
        <taxon>Gunneridae</taxon>
        <taxon>Pentapetalae</taxon>
        <taxon>rosids</taxon>
        <taxon>malvids</taxon>
        <taxon>Brassicales</taxon>
        <taxon>Brassicaceae</taxon>
        <taxon>Brassiceae</taxon>
        <taxon>Brassica</taxon>
    </lineage>
</organism>